<dbReference type="Pfam" id="PF03968">
    <property type="entry name" value="LptD_N"/>
    <property type="match status" value="1"/>
</dbReference>
<proteinExistence type="predicted"/>
<dbReference type="EMBL" id="QWFX01000005">
    <property type="protein sequence ID" value="RIJ32359.1"/>
    <property type="molecule type" value="Genomic_DNA"/>
</dbReference>
<protein>
    <submittedName>
        <fullName evidence="4">OstA family protein</fullName>
    </submittedName>
</protein>
<dbReference type="PANTHER" id="PTHR36504">
    <property type="entry name" value="LIPOPOLYSACCHARIDE EXPORT SYSTEM PROTEIN LPTA"/>
    <property type="match status" value="1"/>
</dbReference>
<dbReference type="PANTHER" id="PTHR36504:SF1">
    <property type="entry name" value="LIPOPOLYSACCHARIDE EXPORT SYSTEM PROTEIN LPTA"/>
    <property type="match status" value="1"/>
</dbReference>
<sequence>MCLAGHAAAQVSGQGGPIRVNADRSEVIERQRQVVLIDNVDIMQGDARLRANRVTINYAGSGQTETSGLTGFGDISSMEAVGEVYYVTPEIKATGDRGNYDAASDTITLTGDVVLIRGEDVATGKRLVMKLSEGRTVLDGGDGQVQMQINPSQNNDGSAGNETN</sequence>
<evidence type="ECO:0000259" key="3">
    <source>
        <dbReference type="Pfam" id="PF03968"/>
    </source>
</evidence>
<comment type="caution">
    <text evidence="4">The sequence shown here is derived from an EMBL/GenBank/DDBJ whole genome shotgun (WGS) entry which is preliminary data.</text>
</comment>
<feature type="domain" description="Organic solvent tolerance-like N-terminal" evidence="3">
    <location>
        <begin position="20"/>
        <end position="134"/>
    </location>
</feature>
<dbReference type="InterPro" id="IPR052037">
    <property type="entry name" value="LPS_export_LptA"/>
</dbReference>
<reference evidence="4 5" key="1">
    <citation type="submission" date="2018-08" db="EMBL/GenBank/DDBJ databases">
        <title>Henriciella mobilis sp. nov., isolated from seawater.</title>
        <authorList>
            <person name="Cheng H."/>
            <person name="Wu Y.-H."/>
            <person name="Xu X.-W."/>
            <person name="Guo L.-L."/>
        </authorList>
    </citation>
    <scope>NUCLEOTIDE SEQUENCE [LARGE SCALE GENOMIC DNA]</scope>
    <source>
        <strain evidence="4 5">JN25</strain>
    </source>
</reference>
<feature type="compositionally biased region" description="Polar residues" evidence="2">
    <location>
        <begin position="145"/>
        <end position="164"/>
    </location>
</feature>
<dbReference type="AlphaFoldDB" id="A0A399RQU2"/>
<dbReference type="GO" id="GO:0017089">
    <property type="term" value="F:glycolipid transfer activity"/>
    <property type="evidence" value="ECO:0007669"/>
    <property type="project" value="TreeGrafter"/>
</dbReference>
<keyword evidence="1" id="KW-0732">Signal</keyword>
<dbReference type="GO" id="GO:0030288">
    <property type="term" value="C:outer membrane-bounded periplasmic space"/>
    <property type="evidence" value="ECO:0007669"/>
    <property type="project" value="TreeGrafter"/>
</dbReference>
<dbReference type="GO" id="GO:0015920">
    <property type="term" value="P:lipopolysaccharide transport"/>
    <property type="evidence" value="ECO:0007669"/>
    <property type="project" value="TreeGrafter"/>
</dbReference>
<gene>
    <name evidence="4" type="ORF">D1223_00385</name>
</gene>
<evidence type="ECO:0000313" key="4">
    <source>
        <dbReference type="EMBL" id="RIJ32359.1"/>
    </source>
</evidence>
<keyword evidence="5" id="KW-1185">Reference proteome</keyword>
<dbReference type="OrthoDB" id="7171889at2"/>
<name>A0A399RQU2_9PROT</name>
<evidence type="ECO:0000313" key="5">
    <source>
        <dbReference type="Proteomes" id="UP000266385"/>
    </source>
</evidence>
<evidence type="ECO:0000256" key="1">
    <source>
        <dbReference type="ARBA" id="ARBA00022729"/>
    </source>
</evidence>
<dbReference type="Gene3D" id="2.60.450.10">
    <property type="entry name" value="Lipopolysaccharide (LPS) transport protein A like domain"/>
    <property type="match status" value="1"/>
</dbReference>
<dbReference type="GO" id="GO:0009279">
    <property type="term" value="C:cell outer membrane"/>
    <property type="evidence" value="ECO:0007669"/>
    <property type="project" value="TreeGrafter"/>
</dbReference>
<dbReference type="InterPro" id="IPR005653">
    <property type="entry name" value="OstA-like_N"/>
</dbReference>
<organism evidence="4 5">
    <name type="scientific">Henriciella mobilis</name>
    <dbReference type="NCBI Taxonomy" id="2305467"/>
    <lineage>
        <taxon>Bacteria</taxon>
        <taxon>Pseudomonadati</taxon>
        <taxon>Pseudomonadota</taxon>
        <taxon>Alphaproteobacteria</taxon>
        <taxon>Hyphomonadales</taxon>
        <taxon>Hyphomonadaceae</taxon>
        <taxon>Henriciella</taxon>
    </lineage>
</organism>
<accession>A0A399RQU2</accession>
<dbReference type="Proteomes" id="UP000266385">
    <property type="component" value="Unassembled WGS sequence"/>
</dbReference>
<feature type="region of interest" description="Disordered" evidence="2">
    <location>
        <begin position="139"/>
        <end position="164"/>
    </location>
</feature>
<evidence type="ECO:0000256" key="2">
    <source>
        <dbReference type="SAM" id="MobiDB-lite"/>
    </source>
</evidence>